<gene>
    <name evidence="1" type="ORF">CD32_11675</name>
</gene>
<dbReference type="RefSeq" id="WP_036154785.1">
    <property type="nucleotide sequence ID" value="NZ_AVCX01000005.1"/>
</dbReference>
<dbReference type="Proteomes" id="UP000030437">
    <property type="component" value="Unassembled WGS sequence"/>
</dbReference>
<dbReference type="eggNOG" id="ENOG50332ZU">
    <property type="taxonomic scope" value="Bacteria"/>
</dbReference>
<protein>
    <submittedName>
        <fullName evidence="1">Uncharacterized protein</fullName>
    </submittedName>
</protein>
<reference evidence="1 2" key="1">
    <citation type="submission" date="2014-02" db="EMBL/GenBank/DDBJ databases">
        <title>Draft genome sequence of Lysinibacillus odysseyi NBRC 100172.</title>
        <authorList>
            <person name="Zhang F."/>
            <person name="Wang G."/>
            <person name="Zhang L."/>
        </authorList>
    </citation>
    <scope>NUCLEOTIDE SEQUENCE [LARGE SCALE GENOMIC DNA]</scope>
    <source>
        <strain evidence="1 2">NBRC 100172</strain>
    </source>
</reference>
<evidence type="ECO:0000313" key="2">
    <source>
        <dbReference type="Proteomes" id="UP000030437"/>
    </source>
</evidence>
<name>A0A0A3JB62_9BACI</name>
<dbReference type="EMBL" id="JPVP01000056">
    <property type="protein sequence ID" value="KGR84257.1"/>
    <property type="molecule type" value="Genomic_DNA"/>
</dbReference>
<proteinExistence type="predicted"/>
<organism evidence="1 2">
    <name type="scientific">Lysinibacillus odysseyi 34hs-1 = NBRC 100172</name>
    <dbReference type="NCBI Taxonomy" id="1220589"/>
    <lineage>
        <taxon>Bacteria</taxon>
        <taxon>Bacillati</taxon>
        <taxon>Bacillota</taxon>
        <taxon>Bacilli</taxon>
        <taxon>Bacillales</taxon>
        <taxon>Bacillaceae</taxon>
        <taxon>Lysinibacillus</taxon>
    </lineage>
</organism>
<accession>A0A0A3JB62</accession>
<evidence type="ECO:0000313" key="1">
    <source>
        <dbReference type="EMBL" id="KGR84257.1"/>
    </source>
</evidence>
<sequence>MKVVIKSYEESNEEIKVAFSSNFGEGIALWQGAIPKEGNSYDVELEIPNLLKWDKDIQETKSHCYLIEILDNRVCFEGKLESFSEEDSCCVVRLGDSIILLETEGVPSEVQSYLRFETDNIILYENNI</sequence>
<keyword evidence="2" id="KW-1185">Reference proteome</keyword>
<dbReference type="OrthoDB" id="2937251at2"/>
<comment type="caution">
    <text evidence="1">The sequence shown here is derived from an EMBL/GenBank/DDBJ whole genome shotgun (WGS) entry which is preliminary data.</text>
</comment>
<dbReference type="AlphaFoldDB" id="A0A0A3JB62"/>